<evidence type="ECO:0000313" key="2">
    <source>
        <dbReference type="Proteomes" id="UP000718715"/>
    </source>
</evidence>
<dbReference type="EMBL" id="PZOJ01000124">
    <property type="protein sequence ID" value="TMX70715.1"/>
    <property type="molecule type" value="Genomic_DNA"/>
</dbReference>
<proteinExistence type="predicted"/>
<reference evidence="1" key="1">
    <citation type="submission" date="2018-03" db="EMBL/GenBank/DDBJ databases">
        <title>Genomic characterization of a polymicrobial infection associated with a disease outbreak in Pacific white shrimp (Litopenaeus vannamei).</title>
        <authorList>
            <person name="Turner J.W."/>
            <person name="Bachand P.T."/>
            <person name="Tallman J."/>
            <person name="Elledge N.C."/>
            <person name="Pinnell L.J."/>
            <person name="Laughlin R.C."/>
            <person name="Zimba P.V."/>
        </authorList>
    </citation>
    <scope>NUCLEOTIDE SEQUENCE</scope>
    <source>
        <strain evidence="1">Hep-2b-22</strain>
    </source>
</reference>
<comment type="caution">
    <text evidence="1">The sequence shown here is derived from an EMBL/GenBank/DDBJ whole genome shotgun (WGS) entry which is preliminary data.</text>
</comment>
<accession>A0ACD3SUV7</accession>
<evidence type="ECO:0000313" key="1">
    <source>
        <dbReference type="EMBL" id="TMX70715.1"/>
    </source>
</evidence>
<dbReference type="Proteomes" id="UP000718715">
    <property type="component" value="Unassembled WGS sequence"/>
</dbReference>
<name>A0ACD3SUV7_PHODM</name>
<sequence>MNLCLSSITKTTFAAQNINQNLISCVKNMTQCKVPLLIVIQFKNKNKNNKTNNNQLLISIKINIVIQCKFIN</sequence>
<keyword evidence="2" id="KW-1185">Reference proteome</keyword>
<organism evidence="1 2">
    <name type="scientific">Photobacterium damselae</name>
    <dbReference type="NCBI Taxonomy" id="38293"/>
    <lineage>
        <taxon>Bacteria</taxon>
        <taxon>Pseudomonadati</taxon>
        <taxon>Pseudomonadota</taxon>
        <taxon>Gammaproteobacteria</taxon>
        <taxon>Vibrionales</taxon>
        <taxon>Vibrionaceae</taxon>
        <taxon>Photobacterium</taxon>
    </lineage>
</organism>
<gene>
    <name evidence="1" type="ORF">DA092_20365</name>
</gene>
<protein>
    <submittedName>
        <fullName evidence="1">Uncharacterized protein</fullName>
    </submittedName>
</protein>